<dbReference type="AlphaFoldDB" id="A0A077ZIA9"/>
<dbReference type="GO" id="GO:0043015">
    <property type="term" value="F:gamma-tubulin binding"/>
    <property type="evidence" value="ECO:0007669"/>
    <property type="project" value="InterPro"/>
</dbReference>
<comment type="similarity">
    <text evidence="1 5">Belongs to the TUBGCP family.</text>
</comment>
<dbReference type="GO" id="GO:0000278">
    <property type="term" value="P:mitotic cell cycle"/>
    <property type="evidence" value="ECO:0007669"/>
    <property type="project" value="TreeGrafter"/>
</dbReference>
<reference evidence="7" key="2">
    <citation type="submission" date="2014-03" db="EMBL/GenBank/DDBJ databases">
        <title>The whipworm genome and dual-species transcriptomics of an intimate host-pathogen interaction.</title>
        <authorList>
            <person name="Foth B.J."/>
            <person name="Tsai I.J."/>
            <person name="Reid A.J."/>
            <person name="Bancroft A.J."/>
            <person name="Nichol S."/>
            <person name="Tracey A."/>
            <person name="Holroyd N."/>
            <person name="Cotton J.A."/>
            <person name="Stanley E.J."/>
            <person name="Zarowiecki M."/>
            <person name="Liu J.Z."/>
            <person name="Huckvale T."/>
            <person name="Cooper P.J."/>
            <person name="Grencis R.K."/>
            <person name="Berriman M."/>
        </authorList>
    </citation>
    <scope>NUCLEOTIDE SEQUENCE [LARGE SCALE GENOMIC DNA]</scope>
</reference>
<sequence length="319" mass="37412">MCPSFLYPLVDKIREAGIFVQILLSSGYWDHNKKYSKIEYTLRSGMCVTKIENMCKEISRAFVRYLMDKFNLVSQIASVRYMYFLCRGDWLIDFIDIAEDELCLPLEEVHADRLNVLFNCTIQSSSLRHHAFLKDVKYEPQWPLSMLFTPVLTAHFEILFRWLMLFKYVDRQLSKTWMLNSDMTFALFKRMFDLVFDVLNLMTTSVIDPLWKELLISVKTKELTFDELKTRLSDAVTACLDKCFACDESLTETIVHLLSSCLRFQNTLRQPKAVDHALVQKLDDEFKEALSELMSRLPAENYSAYFFSFTQNDKAVPLD</sequence>
<accession>A0A077ZIA9</accession>
<organism evidence="7 8">
    <name type="scientific">Trichuris trichiura</name>
    <name type="common">Whipworm</name>
    <name type="synonym">Trichocephalus trichiurus</name>
    <dbReference type="NCBI Taxonomy" id="36087"/>
    <lineage>
        <taxon>Eukaryota</taxon>
        <taxon>Metazoa</taxon>
        <taxon>Ecdysozoa</taxon>
        <taxon>Nematoda</taxon>
        <taxon>Enoplea</taxon>
        <taxon>Dorylaimia</taxon>
        <taxon>Trichinellida</taxon>
        <taxon>Trichuridae</taxon>
        <taxon>Trichuris</taxon>
    </lineage>
</organism>
<evidence type="ECO:0000313" key="7">
    <source>
        <dbReference type="EMBL" id="CDW59318.1"/>
    </source>
</evidence>
<dbReference type="OrthoDB" id="2192946at2759"/>
<evidence type="ECO:0000313" key="8">
    <source>
        <dbReference type="Proteomes" id="UP000030665"/>
    </source>
</evidence>
<dbReference type="InterPro" id="IPR040457">
    <property type="entry name" value="GCP_C"/>
</dbReference>
<keyword evidence="4 5" id="KW-0206">Cytoskeleton</keyword>
<dbReference type="PANTHER" id="PTHR19302:SF13">
    <property type="entry name" value="GAMMA-TUBULIN COMPLEX COMPONENT 2"/>
    <property type="match status" value="1"/>
</dbReference>
<gene>
    <name evidence="7" type="ORF">TTRE_0000765001</name>
</gene>
<keyword evidence="3 5" id="KW-0493">Microtubule</keyword>
<reference evidence="7" key="1">
    <citation type="submission" date="2014-01" db="EMBL/GenBank/DDBJ databases">
        <authorList>
            <person name="Aslett M."/>
        </authorList>
    </citation>
    <scope>NUCLEOTIDE SEQUENCE</scope>
</reference>
<dbReference type="InterPro" id="IPR042241">
    <property type="entry name" value="GCP_C_sf"/>
</dbReference>
<dbReference type="Pfam" id="PF04130">
    <property type="entry name" value="GCP_C_terminal"/>
    <property type="match status" value="1"/>
</dbReference>
<dbReference type="GO" id="GO:0051011">
    <property type="term" value="F:microtubule minus-end binding"/>
    <property type="evidence" value="ECO:0007669"/>
    <property type="project" value="TreeGrafter"/>
</dbReference>
<evidence type="ECO:0000256" key="4">
    <source>
        <dbReference type="ARBA" id="ARBA00023212"/>
    </source>
</evidence>
<evidence type="ECO:0000256" key="3">
    <source>
        <dbReference type="ARBA" id="ARBA00022701"/>
    </source>
</evidence>
<protein>
    <recommendedName>
        <fullName evidence="5">Gamma-tubulin complex component</fullName>
    </recommendedName>
</protein>
<dbReference type="STRING" id="36087.A0A077ZIA9"/>
<name>A0A077ZIA9_TRITR</name>
<feature type="domain" description="Gamma tubulin complex component C-terminal" evidence="6">
    <location>
        <begin position="137"/>
        <end position="297"/>
    </location>
</feature>
<evidence type="ECO:0000256" key="1">
    <source>
        <dbReference type="ARBA" id="ARBA00010337"/>
    </source>
</evidence>
<dbReference type="PANTHER" id="PTHR19302">
    <property type="entry name" value="GAMMA TUBULIN COMPLEX PROTEIN"/>
    <property type="match status" value="1"/>
</dbReference>
<dbReference type="GO" id="GO:0031122">
    <property type="term" value="P:cytoplasmic microtubule organization"/>
    <property type="evidence" value="ECO:0007669"/>
    <property type="project" value="TreeGrafter"/>
</dbReference>
<dbReference type="GO" id="GO:0051225">
    <property type="term" value="P:spindle assembly"/>
    <property type="evidence" value="ECO:0007669"/>
    <property type="project" value="TreeGrafter"/>
</dbReference>
<dbReference type="InterPro" id="IPR007259">
    <property type="entry name" value="GCP"/>
</dbReference>
<dbReference type="Gene3D" id="1.20.120.1900">
    <property type="entry name" value="Gamma-tubulin complex, C-terminal domain"/>
    <property type="match status" value="1"/>
</dbReference>
<keyword evidence="8" id="KW-1185">Reference proteome</keyword>
<evidence type="ECO:0000256" key="2">
    <source>
        <dbReference type="ARBA" id="ARBA00022490"/>
    </source>
</evidence>
<evidence type="ECO:0000259" key="6">
    <source>
        <dbReference type="Pfam" id="PF04130"/>
    </source>
</evidence>
<evidence type="ECO:0000256" key="5">
    <source>
        <dbReference type="RuleBase" id="RU363050"/>
    </source>
</evidence>
<dbReference type="GO" id="GO:0051321">
    <property type="term" value="P:meiotic cell cycle"/>
    <property type="evidence" value="ECO:0007669"/>
    <property type="project" value="TreeGrafter"/>
</dbReference>
<dbReference type="GO" id="GO:0000922">
    <property type="term" value="C:spindle pole"/>
    <property type="evidence" value="ECO:0007669"/>
    <property type="project" value="InterPro"/>
</dbReference>
<dbReference type="Proteomes" id="UP000030665">
    <property type="component" value="Unassembled WGS sequence"/>
</dbReference>
<comment type="subcellular location">
    <subcellularLocation>
        <location evidence="5">Cytoplasm</location>
        <location evidence="5">Cytoskeleton</location>
        <location evidence="5">Microtubule organizing center</location>
    </subcellularLocation>
</comment>
<dbReference type="GO" id="GO:0000930">
    <property type="term" value="C:gamma-tubulin complex"/>
    <property type="evidence" value="ECO:0007669"/>
    <property type="project" value="TreeGrafter"/>
</dbReference>
<dbReference type="GO" id="GO:0007020">
    <property type="term" value="P:microtubule nucleation"/>
    <property type="evidence" value="ECO:0007669"/>
    <property type="project" value="InterPro"/>
</dbReference>
<dbReference type="EMBL" id="HG806556">
    <property type="protein sequence ID" value="CDW59318.1"/>
    <property type="molecule type" value="Genomic_DNA"/>
</dbReference>
<dbReference type="GO" id="GO:0005874">
    <property type="term" value="C:microtubule"/>
    <property type="evidence" value="ECO:0007669"/>
    <property type="project" value="UniProtKB-KW"/>
</dbReference>
<proteinExistence type="inferred from homology"/>
<keyword evidence="2 5" id="KW-0963">Cytoplasm</keyword>